<feature type="domain" description="Transposase DDE" evidence="2">
    <location>
        <begin position="380"/>
        <end position="505"/>
    </location>
</feature>
<evidence type="ECO:0000313" key="3">
    <source>
        <dbReference type="EMBL" id="RZS95486.1"/>
    </source>
</evidence>
<dbReference type="PANTHER" id="PTHR33408:SF2">
    <property type="entry name" value="TRANSPOSASE DDE DOMAIN-CONTAINING PROTEIN"/>
    <property type="match status" value="1"/>
</dbReference>
<proteinExistence type="predicted"/>
<protein>
    <submittedName>
        <fullName evidence="3">Transposase</fullName>
    </submittedName>
</protein>
<dbReference type="Pfam" id="PF05598">
    <property type="entry name" value="DUF772"/>
    <property type="match status" value="1"/>
</dbReference>
<dbReference type="RefSeq" id="WP_130274568.1">
    <property type="nucleotide sequence ID" value="NZ_SGXG01000001.1"/>
</dbReference>
<dbReference type="AlphaFoldDB" id="A0A4Q7P5Z7"/>
<sequence length="557" mass="64155">MSKVVFKNQTGNCPELFPANIFDKIPDNHPARLVDTVVNSLDISDIIKRYKGGGTSAYHPRMMIKVLFYSYLSNVYSCRKIAKALNENIHFMFISGNSTPDFRTINDFRGKILKDSIKTLFAEVVKMLVEMGYVSLDVQYIDGTKIEAKSNKYTFVWRKTVEKHKERLEGKIKSVLSDIEESILSDNQEVNQEELPKKIDSEELRERLSAINKKLKEPSKKIAKELQKLQEEHLPKLEKYEKDLEILGDRNSYSKTDHDATFMRMKEDHMKNGQLKPAYNPQISTENQFITHATIHQTAGDTTTLKSHLDSFEKSYSKQSKEIVADAGYGSEENYEMLEKKGVDAYVKYNYFHMEQKKKTKNNPFLPQNLFYNAAQDFYVCPMGQRMENVGQGKRTSSNGYVSQVTYYQAKNCEGCPLRAQCHKATGNRRIEVNHRLNFLKQQAKEKLMNKKGLEHRSKRPIEAEAAFGQLKSNNIFNRFTLTGLEKVELEFLLMAIGHNLRKMVAKSMHSGLKLSKKSSLGYKPYNSRPVFYVPKENSNQRSLVMALDFQNQKIAA</sequence>
<gene>
    <name evidence="3" type="ORF">BC751_1019</name>
</gene>
<dbReference type="InterPro" id="IPR008490">
    <property type="entry name" value="Transposase_InsH_N"/>
</dbReference>
<dbReference type="InterPro" id="IPR025668">
    <property type="entry name" value="Tnp_DDE_dom"/>
</dbReference>
<name>A0A4Q7P5Z7_9BACT</name>
<dbReference type="InterPro" id="IPR047629">
    <property type="entry name" value="IS1182_transpos"/>
</dbReference>
<organism evidence="3 4">
    <name type="scientific">Cecembia calidifontis</name>
    <dbReference type="NCBI Taxonomy" id="1187080"/>
    <lineage>
        <taxon>Bacteria</taxon>
        <taxon>Pseudomonadati</taxon>
        <taxon>Bacteroidota</taxon>
        <taxon>Cytophagia</taxon>
        <taxon>Cytophagales</taxon>
        <taxon>Cyclobacteriaceae</taxon>
        <taxon>Cecembia</taxon>
    </lineage>
</organism>
<dbReference type="PANTHER" id="PTHR33408">
    <property type="entry name" value="TRANSPOSASE"/>
    <property type="match status" value="1"/>
</dbReference>
<accession>A0A4Q7P5Z7</accession>
<evidence type="ECO:0000259" key="1">
    <source>
        <dbReference type="Pfam" id="PF05598"/>
    </source>
</evidence>
<evidence type="ECO:0000313" key="4">
    <source>
        <dbReference type="Proteomes" id="UP000292209"/>
    </source>
</evidence>
<dbReference type="OrthoDB" id="1121830at2"/>
<reference evidence="3 4" key="1">
    <citation type="submission" date="2019-02" db="EMBL/GenBank/DDBJ databases">
        <title>Genomic Encyclopedia of Archaeal and Bacterial Type Strains, Phase II (KMG-II): from individual species to whole genera.</title>
        <authorList>
            <person name="Goeker M."/>
        </authorList>
    </citation>
    <scope>NUCLEOTIDE SEQUENCE [LARGE SCALE GENOMIC DNA]</scope>
    <source>
        <strain evidence="3 4">DSM 21411</strain>
    </source>
</reference>
<feature type="domain" description="Transposase InsH N-terminal" evidence="1">
    <location>
        <begin position="21"/>
        <end position="109"/>
    </location>
</feature>
<dbReference type="Pfam" id="PF13751">
    <property type="entry name" value="DDE_Tnp_1_6"/>
    <property type="match status" value="1"/>
</dbReference>
<dbReference type="Proteomes" id="UP000292209">
    <property type="component" value="Unassembled WGS sequence"/>
</dbReference>
<keyword evidence="4" id="KW-1185">Reference proteome</keyword>
<comment type="caution">
    <text evidence="3">The sequence shown here is derived from an EMBL/GenBank/DDBJ whole genome shotgun (WGS) entry which is preliminary data.</text>
</comment>
<dbReference type="EMBL" id="SGXG01000001">
    <property type="protein sequence ID" value="RZS95486.1"/>
    <property type="molecule type" value="Genomic_DNA"/>
</dbReference>
<evidence type="ECO:0000259" key="2">
    <source>
        <dbReference type="Pfam" id="PF13751"/>
    </source>
</evidence>
<dbReference type="NCBIfam" id="NF033551">
    <property type="entry name" value="transpos_IS1182"/>
    <property type="match status" value="1"/>
</dbReference>